<name>A0A0U1KW29_9FIRM</name>
<evidence type="ECO:0000256" key="3">
    <source>
        <dbReference type="ARBA" id="ARBA00023172"/>
    </source>
</evidence>
<dbReference type="GO" id="GO:0006310">
    <property type="term" value="P:DNA recombination"/>
    <property type="evidence" value="ECO:0007669"/>
    <property type="project" value="UniProtKB-KW"/>
</dbReference>
<keyword evidence="3" id="KW-0233">DNA recombination</keyword>
<organism evidence="8 9">
    <name type="scientific">Sporomusa ovata</name>
    <dbReference type="NCBI Taxonomy" id="2378"/>
    <lineage>
        <taxon>Bacteria</taxon>
        <taxon>Bacillati</taxon>
        <taxon>Bacillota</taxon>
        <taxon>Negativicutes</taxon>
        <taxon>Selenomonadales</taxon>
        <taxon>Sporomusaceae</taxon>
        <taxon>Sporomusa</taxon>
    </lineage>
</organism>
<evidence type="ECO:0000313" key="8">
    <source>
        <dbReference type="EMBL" id="CQR71339.1"/>
    </source>
</evidence>
<dbReference type="PROSITE" id="PS51898">
    <property type="entry name" value="TYR_RECOMBINASE"/>
    <property type="match status" value="1"/>
</dbReference>
<evidence type="ECO:0000313" key="9">
    <source>
        <dbReference type="Proteomes" id="UP000049855"/>
    </source>
</evidence>
<evidence type="ECO:0000259" key="6">
    <source>
        <dbReference type="PROSITE" id="PS51898"/>
    </source>
</evidence>
<dbReference type="AlphaFoldDB" id="A0A0U1KW29"/>
<evidence type="ECO:0000256" key="2">
    <source>
        <dbReference type="ARBA" id="ARBA00023125"/>
    </source>
</evidence>
<comment type="similarity">
    <text evidence="1">Belongs to the 'phage' integrase family.</text>
</comment>
<evidence type="ECO:0000256" key="4">
    <source>
        <dbReference type="PROSITE-ProRule" id="PRU01248"/>
    </source>
</evidence>
<evidence type="ECO:0000256" key="1">
    <source>
        <dbReference type="ARBA" id="ARBA00008857"/>
    </source>
</evidence>
<evidence type="ECO:0000259" key="7">
    <source>
        <dbReference type="PROSITE" id="PS51900"/>
    </source>
</evidence>
<dbReference type="Gene3D" id="1.10.443.10">
    <property type="entry name" value="Intergrase catalytic core"/>
    <property type="match status" value="1"/>
</dbReference>
<dbReference type="InterPro" id="IPR050090">
    <property type="entry name" value="Tyrosine_recombinase_XerCD"/>
</dbReference>
<reference evidence="9" key="1">
    <citation type="submission" date="2015-03" db="EMBL/GenBank/DDBJ databases">
        <authorList>
            <person name="Nijsse Bart"/>
        </authorList>
    </citation>
    <scope>NUCLEOTIDE SEQUENCE [LARGE SCALE GENOMIC DNA]</scope>
</reference>
<dbReference type="EMBL" id="CTRP01000004">
    <property type="protein sequence ID" value="CQR71339.1"/>
    <property type="molecule type" value="Genomic_DNA"/>
</dbReference>
<dbReference type="Pfam" id="PF00589">
    <property type="entry name" value="Phage_integrase"/>
    <property type="match status" value="1"/>
</dbReference>
<dbReference type="Pfam" id="PF13102">
    <property type="entry name" value="Phage_int_SAM_5"/>
    <property type="match status" value="1"/>
</dbReference>
<dbReference type="CDD" id="cd01189">
    <property type="entry name" value="INT_ICEBs1_C_like"/>
    <property type="match status" value="1"/>
</dbReference>
<dbReference type="SUPFAM" id="SSF56349">
    <property type="entry name" value="DNA breaking-rejoining enzymes"/>
    <property type="match status" value="1"/>
</dbReference>
<dbReference type="GO" id="GO:0015074">
    <property type="term" value="P:DNA integration"/>
    <property type="evidence" value="ECO:0007669"/>
    <property type="project" value="InterPro"/>
</dbReference>
<dbReference type="RefSeq" id="WP_021167443.1">
    <property type="nucleotide sequence ID" value="NZ_CTRP01000004.1"/>
</dbReference>
<feature type="compositionally biased region" description="Basic residues" evidence="5">
    <location>
        <begin position="371"/>
        <end position="381"/>
    </location>
</feature>
<dbReference type="GO" id="GO:0003677">
    <property type="term" value="F:DNA binding"/>
    <property type="evidence" value="ECO:0007669"/>
    <property type="project" value="UniProtKB-UniRule"/>
</dbReference>
<dbReference type="PANTHER" id="PTHR30349">
    <property type="entry name" value="PHAGE INTEGRASE-RELATED"/>
    <property type="match status" value="1"/>
</dbReference>
<dbReference type="InterPro" id="IPR010998">
    <property type="entry name" value="Integrase_recombinase_N"/>
</dbReference>
<feature type="region of interest" description="Disordered" evidence="5">
    <location>
        <begin position="371"/>
        <end position="402"/>
    </location>
</feature>
<dbReference type="PROSITE" id="PS51900">
    <property type="entry name" value="CB"/>
    <property type="match status" value="1"/>
</dbReference>
<dbReference type="Pfam" id="PF14657">
    <property type="entry name" value="Arm-DNA-bind_4"/>
    <property type="match status" value="1"/>
</dbReference>
<dbReference type="InterPro" id="IPR028259">
    <property type="entry name" value="AP2-like_int_N"/>
</dbReference>
<feature type="domain" description="Tyr recombinase" evidence="6">
    <location>
        <begin position="163"/>
        <end position="368"/>
    </location>
</feature>
<dbReference type="Proteomes" id="UP000049855">
    <property type="component" value="Unassembled WGS sequence"/>
</dbReference>
<keyword evidence="2 4" id="KW-0238">DNA-binding</keyword>
<dbReference type="Gene3D" id="1.10.150.130">
    <property type="match status" value="1"/>
</dbReference>
<proteinExistence type="inferred from homology"/>
<dbReference type="PANTHER" id="PTHR30349:SF64">
    <property type="entry name" value="PROPHAGE INTEGRASE INTD-RELATED"/>
    <property type="match status" value="1"/>
</dbReference>
<protein>
    <submittedName>
        <fullName evidence="8">Integrase</fullName>
    </submittedName>
</protein>
<evidence type="ECO:0000256" key="5">
    <source>
        <dbReference type="SAM" id="MobiDB-lite"/>
    </source>
</evidence>
<sequence>MAVIKKGNKYYVVIEMGIDPKTKRRKQKWLSGYDSEDEAEKAERNIGTDRDRGVWVEPSKLTFSGFLKNQWLPTKKLAASTKETYEHFLNRLEKHSIGQMKLQKVQPLHIETYMTYLFEQGLSATSVRHEMSLLKGALAWAVDKDLLVKSPARTVMLPERSKFKPHFLEAEDLQKMITLAAKNDQPMDMPIRLAGTCGLRNAEVAGLRWQNIDFIKQEIYVEVAYDYIKEGENKGKLGFVDLKTDNSDRFVPVPKDTLAALSQLKEEQEAVLTEKKWTNTDNLVNIQLVNGRPYSPDYIDRRFAKFLTQNSLAAMRFHDLRHSFATILRDSGVSMETISELLGHYDASFSHKTYAHPSSNTHHNAIKAFQKRMNKGKRKPAKPKEAPLPSSNTSNELLTEGK</sequence>
<dbReference type="InterPro" id="IPR025269">
    <property type="entry name" value="SAM-like_dom"/>
</dbReference>
<dbReference type="InterPro" id="IPR002104">
    <property type="entry name" value="Integrase_catalytic"/>
</dbReference>
<dbReference type="InterPro" id="IPR044068">
    <property type="entry name" value="CB"/>
</dbReference>
<feature type="domain" description="Core-binding (CB)" evidence="7">
    <location>
        <begin position="57"/>
        <end position="142"/>
    </location>
</feature>
<feature type="compositionally biased region" description="Polar residues" evidence="5">
    <location>
        <begin position="389"/>
        <end position="402"/>
    </location>
</feature>
<dbReference type="InterPro" id="IPR011010">
    <property type="entry name" value="DNA_brk_join_enz"/>
</dbReference>
<keyword evidence="9" id="KW-1185">Reference proteome</keyword>
<accession>A0A0U1KW29</accession>
<gene>
    <name evidence="8" type="ORF">SpAn4DRAFT_3844</name>
</gene>
<dbReference type="InterPro" id="IPR013762">
    <property type="entry name" value="Integrase-like_cat_sf"/>
</dbReference>